<dbReference type="AlphaFoldDB" id="A4INB9"/>
<dbReference type="HOGENOM" id="CLU_2493496_0_0_9"/>
<protein>
    <submittedName>
        <fullName evidence="1">Uncharacterized protein</fullName>
    </submittedName>
</protein>
<name>A4INB9_GEOTN</name>
<evidence type="ECO:0000313" key="2">
    <source>
        <dbReference type="Proteomes" id="UP000001578"/>
    </source>
</evidence>
<sequence>MLIRKINYIVSFVCKMISILLKNGSHSCHTNKKSVRLDALFHADNPRRGCRRLNAVSQPRSTRWVFAETFLPSSLTNGRHGIPVSI</sequence>
<evidence type="ECO:0000313" key="1">
    <source>
        <dbReference type="EMBL" id="ABO66823.1"/>
    </source>
</evidence>
<organism evidence="1 2">
    <name type="scientific">Geobacillus thermodenitrificans (strain NG80-2)</name>
    <dbReference type="NCBI Taxonomy" id="420246"/>
    <lineage>
        <taxon>Bacteria</taxon>
        <taxon>Bacillati</taxon>
        <taxon>Bacillota</taxon>
        <taxon>Bacilli</taxon>
        <taxon>Bacillales</taxon>
        <taxon>Anoxybacillaceae</taxon>
        <taxon>Geobacillus</taxon>
    </lineage>
</organism>
<dbReference type="KEGG" id="gtn:GTNG_1453"/>
<dbReference type="EMBL" id="CP000557">
    <property type="protein sequence ID" value="ABO66823.1"/>
    <property type="molecule type" value="Genomic_DNA"/>
</dbReference>
<proteinExistence type="predicted"/>
<accession>A4INB9</accession>
<reference evidence="1 2" key="1">
    <citation type="journal article" date="2007" name="Proc. Natl. Acad. Sci. U.S.A.">
        <title>Genome and proteome of long-chain alkane degrading Geobacillus thermodenitrificans NG80-2 isolated from a deep-subsurface oil reservoir.</title>
        <authorList>
            <person name="Feng L."/>
            <person name="Wang W."/>
            <person name="Cheng J."/>
            <person name="Ren Y."/>
            <person name="Zhao G."/>
            <person name="Gao C."/>
            <person name="Tang Y."/>
            <person name="Liu X."/>
            <person name="Han W."/>
            <person name="Peng X."/>
            <person name="Liu R."/>
            <person name="Wang L."/>
        </authorList>
    </citation>
    <scope>NUCLEOTIDE SEQUENCE [LARGE SCALE GENOMIC DNA]</scope>
    <source>
        <strain evidence="1 2">NG80-2</strain>
    </source>
</reference>
<gene>
    <name evidence="1" type="ordered locus">GTNG_1453</name>
</gene>
<dbReference type="Proteomes" id="UP000001578">
    <property type="component" value="Chromosome"/>
</dbReference>